<dbReference type="EMBL" id="CP039393">
    <property type="protein sequence ID" value="QCD37045.1"/>
    <property type="molecule type" value="Genomic_DNA"/>
</dbReference>
<dbReference type="RefSeq" id="WP_136411309.1">
    <property type="nucleotide sequence ID" value="NZ_CP039393.1"/>
</dbReference>
<dbReference type="Proteomes" id="UP000297031">
    <property type="component" value="Chromosome"/>
</dbReference>
<name>A0A4P7VS46_9BACT</name>
<proteinExistence type="predicted"/>
<sequence>MWQIADVTGWSVDYILNKVNYQTLIMMLSDAPHYKKTNKSPKSSSGNNIVNATPEEQAAEVAGFFKSNLKH</sequence>
<gene>
    <name evidence="1" type="ORF">E7746_06690</name>
</gene>
<dbReference type="AlphaFoldDB" id="A0A4P7VS46"/>
<protein>
    <submittedName>
        <fullName evidence="1">Uncharacterized protein</fullName>
    </submittedName>
</protein>
<keyword evidence="2" id="KW-1185">Reference proteome</keyword>
<dbReference type="KEGG" id="mgod:E7746_06690"/>
<reference evidence="1 2" key="1">
    <citation type="submission" date="2019-02" db="EMBL/GenBank/DDBJ databases">
        <title>Isolation and identification of novel species under the genus Muribaculum.</title>
        <authorList>
            <person name="Miyake S."/>
            <person name="Ding Y."/>
            <person name="Low A."/>
            <person name="Soh M."/>
            <person name="Seedorf H."/>
        </authorList>
    </citation>
    <scope>NUCLEOTIDE SEQUENCE [LARGE SCALE GENOMIC DNA]</scope>
    <source>
        <strain evidence="1 2">TLL-A4</strain>
    </source>
</reference>
<evidence type="ECO:0000313" key="2">
    <source>
        <dbReference type="Proteomes" id="UP000297031"/>
    </source>
</evidence>
<evidence type="ECO:0000313" key="1">
    <source>
        <dbReference type="EMBL" id="QCD37045.1"/>
    </source>
</evidence>
<dbReference type="OrthoDB" id="800015at2"/>
<accession>A0A4P7VS46</accession>
<organism evidence="1 2">
    <name type="scientific">Muribaculum gordoncarteri</name>
    <dbReference type="NCBI Taxonomy" id="2530390"/>
    <lineage>
        <taxon>Bacteria</taxon>
        <taxon>Pseudomonadati</taxon>
        <taxon>Bacteroidota</taxon>
        <taxon>Bacteroidia</taxon>
        <taxon>Bacteroidales</taxon>
        <taxon>Muribaculaceae</taxon>
        <taxon>Muribaculum</taxon>
    </lineage>
</organism>